<dbReference type="GO" id="GO:0000287">
    <property type="term" value="F:magnesium ion binding"/>
    <property type="evidence" value="ECO:0007669"/>
    <property type="project" value="InterPro"/>
</dbReference>
<reference evidence="11" key="2">
    <citation type="submission" date="2020-06" db="EMBL/GenBank/DDBJ databases">
        <authorList>
            <person name="Sheffer M."/>
        </authorList>
    </citation>
    <scope>NUCLEOTIDE SEQUENCE</scope>
</reference>
<evidence type="ECO:0000256" key="4">
    <source>
        <dbReference type="ARBA" id="ARBA00018936"/>
    </source>
</evidence>
<keyword evidence="9" id="KW-1133">Transmembrane helix</keyword>
<keyword evidence="9" id="KW-0472">Membrane</keyword>
<keyword evidence="11" id="KW-0456">Lyase</keyword>
<evidence type="ECO:0000256" key="1">
    <source>
        <dbReference type="ARBA" id="ARBA00001946"/>
    </source>
</evidence>
<keyword evidence="9" id="KW-0812">Transmembrane</keyword>
<keyword evidence="12" id="KW-1185">Reference proteome</keyword>
<dbReference type="InterPro" id="IPR029061">
    <property type="entry name" value="THDP-binding"/>
</dbReference>
<accession>A0A8T0FIE3</accession>
<dbReference type="GO" id="GO:0016829">
    <property type="term" value="F:lyase activity"/>
    <property type="evidence" value="ECO:0007669"/>
    <property type="project" value="UniProtKB-KW"/>
</dbReference>
<dbReference type="SUPFAM" id="SSF52518">
    <property type="entry name" value="Thiamin diphosphate-binding fold (THDP-binding)"/>
    <property type="match status" value="1"/>
</dbReference>
<evidence type="ECO:0000256" key="7">
    <source>
        <dbReference type="ARBA" id="ARBA00030510"/>
    </source>
</evidence>
<dbReference type="PROSITE" id="PS00187">
    <property type="entry name" value="TPP_ENZYMES"/>
    <property type="match status" value="1"/>
</dbReference>
<evidence type="ECO:0000256" key="6">
    <source>
        <dbReference type="ARBA" id="ARBA00023052"/>
    </source>
</evidence>
<evidence type="ECO:0000256" key="5">
    <source>
        <dbReference type="ARBA" id="ARBA00022723"/>
    </source>
</evidence>
<name>A0A8T0FIE3_ARGBR</name>
<dbReference type="GO" id="GO:0030976">
    <property type="term" value="F:thiamine pyrophosphate binding"/>
    <property type="evidence" value="ECO:0007669"/>
    <property type="project" value="InterPro"/>
</dbReference>
<organism evidence="11 12">
    <name type="scientific">Argiope bruennichi</name>
    <name type="common">Wasp spider</name>
    <name type="synonym">Aranea bruennichi</name>
    <dbReference type="NCBI Taxonomy" id="94029"/>
    <lineage>
        <taxon>Eukaryota</taxon>
        <taxon>Metazoa</taxon>
        <taxon>Ecdysozoa</taxon>
        <taxon>Arthropoda</taxon>
        <taxon>Chelicerata</taxon>
        <taxon>Arachnida</taxon>
        <taxon>Araneae</taxon>
        <taxon>Araneomorphae</taxon>
        <taxon>Entelegynae</taxon>
        <taxon>Araneoidea</taxon>
        <taxon>Araneidae</taxon>
        <taxon>Argiope</taxon>
    </lineage>
</organism>
<protein>
    <recommendedName>
        <fullName evidence="4">2-hydroxyacyl-CoA lyase 2</fullName>
    </recommendedName>
    <alternativeName>
        <fullName evidence="7">IlvB-like protein</fullName>
    </alternativeName>
</protein>
<feature type="domain" description="Thiamine pyrophosphate enzyme TPP-binding" evidence="10">
    <location>
        <begin position="142"/>
        <end position="211"/>
    </location>
</feature>
<keyword evidence="5" id="KW-0479">Metal-binding</keyword>
<gene>
    <name evidence="11" type="ORF">HNY73_005220</name>
</gene>
<dbReference type="AlphaFoldDB" id="A0A8T0FIE3"/>
<comment type="caution">
    <text evidence="11">The sequence shown here is derived from an EMBL/GenBank/DDBJ whole genome shotgun (WGS) entry which is preliminary data.</text>
</comment>
<evidence type="ECO:0000256" key="3">
    <source>
        <dbReference type="ARBA" id="ARBA00007812"/>
    </source>
</evidence>
<dbReference type="GO" id="GO:0005948">
    <property type="term" value="C:acetolactate synthase complex"/>
    <property type="evidence" value="ECO:0007669"/>
    <property type="project" value="TreeGrafter"/>
</dbReference>
<sequence length="272" mass="29737">MFNLPDCSDFWTNFNFACGTFIIANIIYLVIKYELITVLCASKVTTVFAADAFSRISGKIGVAAVTAGPGPVFVELPLDVLYPHKFVKREMKIKENPKGLLPKIMNAEKINYNESRYLDPVHLLYDLEKVLPENTVIVADGGDFVATSSYILRPIGPLRWLDPGAFGTLGVGAGFALGAKLCYPDSNVLILYGDGSCGYSIMEFDTFIRHKFTDYHKVVEALGGKGMVLTGDDKNNLESKLTAAFDLCKRGDSVLVNAHLGKTDFRAGSISI</sequence>
<dbReference type="GO" id="GO:0009099">
    <property type="term" value="P:L-valine biosynthetic process"/>
    <property type="evidence" value="ECO:0007669"/>
    <property type="project" value="TreeGrafter"/>
</dbReference>
<evidence type="ECO:0000259" key="10">
    <source>
        <dbReference type="Pfam" id="PF02775"/>
    </source>
</evidence>
<feature type="transmembrane region" description="Helical" evidence="9">
    <location>
        <begin position="12"/>
        <end position="31"/>
    </location>
</feature>
<dbReference type="PANTHER" id="PTHR18968:SF166">
    <property type="entry name" value="2-HYDROXYACYL-COA LYASE 2"/>
    <property type="match status" value="1"/>
</dbReference>
<dbReference type="EMBL" id="JABXBU010000011">
    <property type="protein sequence ID" value="KAF8790155.1"/>
    <property type="molecule type" value="Genomic_DNA"/>
</dbReference>
<dbReference type="GO" id="GO:0009097">
    <property type="term" value="P:isoleucine biosynthetic process"/>
    <property type="evidence" value="ECO:0007669"/>
    <property type="project" value="TreeGrafter"/>
</dbReference>
<dbReference type="Pfam" id="PF02775">
    <property type="entry name" value="TPP_enzyme_C"/>
    <property type="match status" value="1"/>
</dbReference>
<dbReference type="Proteomes" id="UP000807504">
    <property type="component" value="Unassembled WGS sequence"/>
</dbReference>
<comment type="catalytic activity">
    <reaction evidence="8">
        <text>(2R)-hydroxyhexadecanoyl-CoA = pentadecanal + formyl-CoA</text>
        <dbReference type="Rhea" id="RHEA:55212"/>
        <dbReference type="ChEBI" id="CHEBI:17302"/>
        <dbReference type="ChEBI" id="CHEBI:57376"/>
        <dbReference type="ChEBI" id="CHEBI:138654"/>
    </reaction>
    <physiologicalReaction direction="left-to-right" evidence="8">
        <dbReference type="Rhea" id="RHEA:55213"/>
    </physiologicalReaction>
</comment>
<dbReference type="PANTHER" id="PTHR18968">
    <property type="entry name" value="THIAMINE PYROPHOSPHATE ENZYMES"/>
    <property type="match status" value="1"/>
</dbReference>
<dbReference type="InterPro" id="IPR000399">
    <property type="entry name" value="TPP-bd_CS"/>
</dbReference>
<evidence type="ECO:0000313" key="12">
    <source>
        <dbReference type="Proteomes" id="UP000807504"/>
    </source>
</evidence>
<dbReference type="Gene3D" id="3.40.50.970">
    <property type="match status" value="1"/>
</dbReference>
<keyword evidence="6" id="KW-0786">Thiamine pyrophosphate</keyword>
<evidence type="ECO:0000256" key="9">
    <source>
        <dbReference type="SAM" id="Phobius"/>
    </source>
</evidence>
<proteinExistence type="inferred from homology"/>
<comment type="cofactor">
    <cofactor evidence="2">
        <name>thiamine diphosphate</name>
        <dbReference type="ChEBI" id="CHEBI:58937"/>
    </cofactor>
</comment>
<dbReference type="InterPro" id="IPR045229">
    <property type="entry name" value="TPP_enz"/>
</dbReference>
<evidence type="ECO:0000256" key="2">
    <source>
        <dbReference type="ARBA" id="ARBA00001964"/>
    </source>
</evidence>
<comment type="cofactor">
    <cofactor evidence="1">
        <name>Mg(2+)</name>
        <dbReference type="ChEBI" id="CHEBI:18420"/>
    </cofactor>
</comment>
<comment type="similarity">
    <text evidence="3">Belongs to the TPP enzyme family.</text>
</comment>
<evidence type="ECO:0000313" key="11">
    <source>
        <dbReference type="EMBL" id="KAF8790155.1"/>
    </source>
</evidence>
<reference evidence="11" key="1">
    <citation type="journal article" date="2020" name="bioRxiv">
        <title>Chromosome-level reference genome of the European wasp spider Argiope bruennichi: a resource for studies on range expansion and evolutionary adaptation.</title>
        <authorList>
            <person name="Sheffer M.M."/>
            <person name="Hoppe A."/>
            <person name="Krehenwinkel H."/>
            <person name="Uhl G."/>
            <person name="Kuss A.W."/>
            <person name="Jensen L."/>
            <person name="Jensen C."/>
            <person name="Gillespie R.G."/>
            <person name="Hoff K.J."/>
            <person name="Prost S."/>
        </authorList>
    </citation>
    <scope>NUCLEOTIDE SEQUENCE</scope>
</reference>
<dbReference type="GO" id="GO:0003984">
    <property type="term" value="F:acetolactate synthase activity"/>
    <property type="evidence" value="ECO:0007669"/>
    <property type="project" value="TreeGrafter"/>
</dbReference>
<dbReference type="GO" id="GO:0050660">
    <property type="term" value="F:flavin adenine dinucleotide binding"/>
    <property type="evidence" value="ECO:0007669"/>
    <property type="project" value="TreeGrafter"/>
</dbReference>
<dbReference type="InterPro" id="IPR011766">
    <property type="entry name" value="TPP_enzyme_TPP-bd"/>
</dbReference>
<evidence type="ECO:0000256" key="8">
    <source>
        <dbReference type="ARBA" id="ARBA00048767"/>
    </source>
</evidence>